<dbReference type="Gene3D" id="1.20.1250.20">
    <property type="entry name" value="MFS general substrate transporter like domains"/>
    <property type="match status" value="1"/>
</dbReference>
<dbReference type="InterPro" id="IPR036259">
    <property type="entry name" value="MFS_trans_sf"/>
</dbReference>
<dbReference type="Proteomes" id="UP000077315">
    <property type="component" value="Unassembled WGS sequence"/>
</dbReference>
<dbReference type="Pfam" id="PF00083">
    <property type="entry name" value="Sugar_tr"/>
    <property type="match status" value="1"/>
</dbReference>
<comment type="subcellular location">
    <subcellularLocation>
        <location evidence="1">Membrane</location>
        <topology evidence="1">Multi-pass membrane protein</topology>
    </subcellularLocation>
</comment>
<dbReference type="GO" id="GO:0016020">
    <property type="term" value="C:membrane"/>
    <property type="evidence" value="ECO:0007669"/>
    <property type="project" value="UniProtKB-SubCell"/>
</dbReference>
<evidence type="ECO:0000313" key="11">
    <source>
        <dbReference type="EMBL" id="OAD75132.1"/>
    </source>
</evidence>
<feature type="domain" description="Major facilitator superfamily (MFS) profile" evidence="10">
    <location>
        <begin position="13"/>
        <end position="443"/>
    </location>
</feature>
<dbReference type="EMBL" id="KV440978">
    <property type="protein sequence ID" value="OAD75132.1"/>
    <property type="molecule type" value="Genomic_DNA"/>
</dbReference>
<feature type="transmembrane region" description="Helical" evidence="9">
    <location>
        <begin position="421"/>
        <end position="440"/>
    </location>
</feature>
<gene>
    <name evidence="11" type="ORF">PHYBLDRAFT_22886</name>
</gene>
<feature type="region of interest" description="Disordered" evidence="8">
    <location>
        <begin position="461"/>
        <end position="486"/>
    </location>
</feature>
<dbReference type="OrthoDB" id="4142200at2759"/>
<keyword evidence="4 9" id="KW-0812">Transmembrane</keyword>
<dbReference type="InterPro" id="IPR005828">
    <property type="entry name" value="MFS_sugar_transport-like"/>
</dbReference>
<protein>
    <recommendedName>
        <fullName evidence="10">Major facilitator superfamily (MFS) profile domain-containing protein</fullName>
    </recommendedName>
</protein>
<feature type="compositionally biased region" description="Basic and acidic residues" evidence="8">
    <location>
        <begin position="470"/>
        <end position="486"/>
    </location>
</feature>
<evidence type="ECO:0000256" key="4">
    <source>
        <dbReference type="ARBA" id="ARBA00022692"/>
    </source>
</evidence>
<reference evidence="12" key="1">
    <citation type="submission" date="2015-06" db="EMBL/GenBank/DDBJ databases">
        <title>Expansion of signal transduction pathways in fungi by whole-genome duplication.</title>
        <authorList>
            <consortium name="DOE Joint Genome Institute"/>
            <person name="Corrochano L.M."/>
            <person name="Kuo A."/>
            <person name="Marcet-Houben M."/>
            <person name="Polaino S."/>
            <person name="Salamov A."/>
            <person name="Villalobos J.M."/>
            <person name="Alvarez M.I."/>
            <person name="Avalos J."/>
            <person name="Benito E.P."/>
            <person name="Benoit I."/>
            <person name="Burger G."/>
            <person name="Camino L.P."/>
            <person name="Canovas D."/>
            <person name="Cerda-Olmedo E."/>
            <person name="Cheng J.-F."/>
            <person name="Dominguez A."/>
            <person name="Elias M."/>
            <person name="Eslava A.P."/>
            <person name="Glaser F."/>
            <person name="Grimwood J."/>
            <person name="Gutierrez G."/>
            <person name="Heitman J."/>
            <person name="Henrissat B."/>
            <person name="Iturriaga E.A."/>
            <person name="Lang B.F."/>
            <person name="Lavin J.L."/>
            <person name="Lee S."/>
            <person name="Li W."/>
            <person name="Lindquist E."/>
            <person name="Lopez-Garcia S."/>
            <person name="Luque E.M."/>
            <person name="Marcos A.T."/>
            <person name="Martin J."/>
            <person name="McCluskey K."/>
            <person name="Medina H.R."/>
            <person name="Miralles-Duran A."/>
            <person name="Miyazaki A."/>
            <person name="Munoz-Torres E."/>
            <person name="Oguiza J.A."/>
            <person name="Ohm R."/>
            <person name="Olmedo M."/>
            <person name="Orejas M."/>
            <person name="Ortiz-Castellanos L."/>
            <person name="Pisabarro A.G."/>
            <person name="Rodriguez-Romero J."/>
            <person name="Ruiz-Herrera J."/>
            <person name="Ruiz-Vazquez R."/>
            <person name="Sanz C."/>
            <person name="Schackwitz W."/>
            <person name="Schmutz J."/>
            <person name="Shahriari M."/>
            <person name="Shelest E."/>
            <person name="Silva-Franco F."/>
            <person name="Soanes D."/>
            <person name="Syed K."/>
            <person name="Tagua V.G."/>
            <person name="Talbot N.J."/>
            <person name="Thon M."/>
            <person name="De vries R.P."/>
            <person name="Wiebenga A."/>
            <person name="Yadav J.S."/>
            <person name="Braun E.L."/>
            <person name="Baker S."/>
            <person name="Garre V."/>
            <person name="Horwitz B."/>
            <person name="Torres-Martinez S."/>
            <person name="Idnurm A."/>
            <person name="Herrera-Estrella A."/>
            <person name="Gabaldon T."/>
            <person name="Grigoriev I.V."/>
        </authorList>
    </citation>
    <scope>NUCLEOTIDE SEQUENCE [LARGE SCALE GENOMIC DNA]</scope>
    <source>
        <strain evidence="12">NRRL 1555(-)</strain>
    </source>
</reference>
<comment type="similarity">
    <text evidence="2 7">Belongs to the major facilitator superfamily. Sugar transporter (TC 2.A.1.1) family.</text>
</comment>
<dbReference type="FunFam" id="1.20.1250.20:FF:000134">
    <property type="entry name" value="MFS sugar transporter protein"/>
    <property type="match status" value="1"/>
</dbReference>
<proteinExistence type="inferred from homology"/>
<feature type="transmembrane region" description="Helical" evidence="9">
    <location>
        <begin position="81"/>
        <end position="100"/>
    </location>
</feature>
<feature type="transmembrane region" description="Helical" evidence="9">
    <location>
        <begin position="348"/>
        <end position="376"/>
    </location>
</feature>
<evidence type="ECO:0000256" key="2">
    <source>
        <dbReference type="ARBA" id="ARBA00010992"/>
    </source>
</evidence>
<feature type="transmembrane region" description="Helical" evidence="9">
    <location>
        <begin position="293"/>
        <end position="316"/>
    </location>
</feature>
<feature type="transmembrane region" description="Helical" evidence="9">
    <location>
        <begin position="106"/>
        <end position="128"/>
    </location>
</feature>
<evidence type="ECO:0000256" key="8">
    <source>
        <dbReference type="SAM" id="MobiDB-lite"/>
    </source>
</evidence>
<keyword evidence="5 9" id="KW-1133">Transmembrane helix</keyword>
<accession>A0A162UC36</accession>
<evidence type="ECO:0000313" key="12">
    <source>
        <dbReference type="Proteomes" id="UP000077315"/>
    </source>
</evidence>
<feature type="transmembrane region" description="Helical" evidence="9">
    <location>
        <begin position="323"/>
        <end position="342"/>
    </location>
</feature>
<evidence type="ECO:0000256" key="7">
    <source>
        <dbReference type="RuleBase" id="RU003346"/>
    </source>
</evidence>
<evidence type="ECO:0000256" key="9">
    <source>
        <dbReference type="SAM" id="Phobius"/>
    </source>
</evidence>
<dbReference type="PROSITE" id="PS50850">
    <property type="entry name" value="MFS"/>
    <property type="match status" value="1"/>
</dbReference>
<dbReference type="GeneID" id="29000697"/>
<keyword evidence="6 9" id="KW-0472">Membrane</keyword>
<feature type="transmembrane region" description="Helical" evidence="9">
    <location>
        <begin position="388"/>
        <end position="409"/>
    </location>
</feature>
<feature type="transmembrane region" description="Helical" evidence="9">
    <location>
        <begin position="49"/>
        <end position="69"/>
    </location>
</feature>
<dbReference type="PROSITE" id="PS00216">
    <property type="entry name" value="SUGAR_TRANSPORT_1"/>
    <property type="match status" value="1"/>
</dbReference>
<sequence>MGKIQGATLLYSVACFASLGQFLFGYDQGVMSGILVNESWLAIFNQPNATMQGLVVAIFELGAWFTAYPASWVMDTYGRKWTIMVGSLIFIVGGVLQTAASKMVELMFGRLIAGFGIGFLSTVLPVYTAELSRAHNRGRVTVLGMSVNMFGYMSSAFIDYGFSFLQSEWSFRGPLLLQCVFAVILAAGCLALPESPRFLVTKEKNDAALQVLANLHGKPMTDPTVCREHNDIIEAVTYERTLGEASWLEMLTVHKRRSFIAIAVQAFGQLQGINIVTYYAPKMYETVLGKGNITILFAGFTALVYFVGALVAAVLVDKAGRRPLFMGGSLTMIVWLILMAVFNKVSLGLTSAILVIVFTMIYVFTFGVTWACLDWLYPAEIFPMRTRAKGMSLAVSSNWLCNFAVGLWTPPLLEKIGWATYLFYAAWCLVALVVVYFTFVETKGKSLEEIDEIFGCGKPLDSTSFSSFDRSNDSMDQKTKNEKHAN</sequence>
<dbReference type="AlphaFoldDB" id="A0A162UC36"/>
<dbReference type="InParanoid" id="A0A162UC36"/>
<organism evidence="11 12">
    <name type="scientific">Phycomyces blakesleeanus (strain ATCC 8743b / DSM 1359 / FGSC 10004 / NBRC 33097 / NRRL 1555)</name>
    <dbReference type="NCBI Taxonomy" id="763407"/>
    <lineage>
        <taxon>Eukaryota</taxon>
        <taxon>Fungi</taxon>
        <taxon>Fungi incertae sedis</taxon>
        <taxon>Mucoromycota</taxon>
        <taxon>Mucoromycotina</taxon>
        <taxon>Mucoromycetes</taxon>
        <taxon>Mucorales</taxon>
        <taxon>Phycomycetaceae</taxon>
        <taxon>Phycomyces</taxon>
    </lineage>
</organism>
<dbReference type="PROSITE" id="PS00217">
    <property type="entry name" value="SUGAR_TRANSPORT_2"/>
    <property type="match status" value="1"/>
</dbReference>
<feature type="transmembrane region" description="Helical" evidence="9">
    <location>
        <begin position="259"/>
        <end position="281"/>
    </location>
</feature>
<evidence type="ECO:0000256" key="6">
    <source>
        <dbReference type="ARBA" id="ARBA00023136"/>
    </source>
</evidence>
<dbReference type="STRING" id="763407.A0A162UC36"/>
<dbReference type="PANTHER" id="PTHR48022">
    <property type="entry name" value="PLASTIDIC GLUCOSE TRANSPORTER 4"/>
    <property type="match status" value="1"/>
</dbReference>
<name>A0A162UC36_PHYB8</name>
<dbReference type="PRINTS" id="PR00171">
    <property type="entry name" value="SUGRTRNSPORT"/>
</dbReference>
<feature type="transmembrane region" description="Helical" evidence="9">
    <location>
        <begin position="175"/>
        <end position="192"/>
    </location>
</feature>
<dbReference type="GO" id="GO:0005351">
    <property type="term" value="F:carbohydrate:proton symporter activity"/>
    <property type="evidence" value="ECO:0007669"/>
    <property type="project" value="TreeGrafter"/>
</dbReference>
<dbReference type="NCBIfam" id="TIGR00879">
    <property type="entry name" value="SP"/>
    <property type="match status" value="1"/>
</dbReference>
<evidence type="ECO:0000256" key="3">
    <source>
        <dbReference type="ARBA" id="ARBA00022448"/>
    </source>
</evidence>
<dbReference type="InterPro" id="IPR020846">
    <property type="entry name" value="MFS_dom"/>
</dbReference>
<dbReference type="InterPro" id="IPR003663">
    <property type="entry name" value="Sugar/inositol_transpt"/>
</dbReference>
<dbReference type="InterPro" id="IPR005829">
    <property type="entry name" value="Sugar_transporter_CS"/>
</dbReference>
<evidence type="ECO:0000256" key="5">
    <source>
        <dbReference type="ARBA" id="ARBA00022989"/>
    </source>
</evidence>
<dbReference type="InterPro" id="IPR050360">
    <property type="entry name" value="MFS_Sugar_Transporters"/>
</dbReference>
<dbReference type="VEuPathDB" id="FungiDB:PHYBLDRAFT_22886"/>
<evidence type="ECO:0000259" key="10">
    <source>
        <dbReference type="PROSITE" id="PS50850"/>
    </source>
</evidence>
<dbReference type="SUPFAM" id="SSF103473">
    <property type="entry name" value="MFS general substrate transporter"/>
    <property type="match status" value="1"/>
</dbReference>
<evidence type="ECO:0000256" key="1">
    <source>
        <dbReference type="ARBA" id="ARBA00004141"/>
    </source>
</evidence>
<dbReference type="RefSeq" id="XP_018293172.1">
    <property type="nucleotide sequence ID" value="XM_018439791.1"/>
</dbReference>
<dbReference type="PANTHER" id="PTHR48022:SF73">
    <property type="entry name" value="METABOLITE TRANSPORT PROTEIN YDL199C-RELATED"/>
    <property type="match status" value="1"/>
</dbReference>
<keyword evidence="3 7" id="KW-0813">Transport</keyword>
<keyword evidence="12" id="KW-1185">Reference proteome</keyword>
<feature type="transmembrane region" description="Helical" evidence="9">
    <location>
        <begin position="140"/>
        <end position="163"/>
    </location>
</feature>